<protein>
    <submittedName>
        <fullName evidence="3">Nitrilase-related carbon-nitrogen hydrolase</fullName>
    </submittedName>
</protein>
<evidence type="ECO:0000313" key="3">
    <source>
        <dbReference type="EMBL" id="MFC3144521.1"/>
    </source>
</evidence>
<dbReference type="InterPro" id="IPR050345">
    <property type="entry name" value="Aliph_Amidase/BUP"/>
</dbReference>
<dbReference type="InterPro" id="IPR003010">
    <property type="entry name" value="C-N_Hydrolase"/>
</dbReference>
<evidence type="ECO:0000259" key="2">
    <source>
        <dbReference type="PROSITE" id="PS50263"/>
    </source>
</evidence>
<sequence length="340" mass="37073">MAITPWRATCIQVDSKLAFPAETKEAAWAVINGNIDVALAAIEAACDSDAPPKLVVLPEFVFQGPQRSLPASVWIERACTTIPGAITDRLAEVAIKRGIYIAGNHFEVDPKWPDRYFNSSFLLDPKGEVILRYRRINTGSWTSPHDILDEYRAAYGEDGIFPVVDTELGRLAIFPCGEVSVPEITRSFMLRGAEVILHPDNAPVSTLADCAKRCRAAENMVYLISCNLSGTAGFSDTLTGGHSMIVDYRGDLIAFEESDKASNACSAMIDVEALQAARHDTGMANGLMRSRFEMYRDYYGSADFYPANSLAEASVETNDDFAAVHQKALANMSAAGVLRD</sequence>
<dbReference type="InterPro" id="IPR036526">
    <property type="entry name" value="C-N_Hydrolase_sf"/>
</dbReference>
<dbReference type="PANTHER" id="PTHR43674">
    <property type="entry name" value="NITRILASE C965.09-RELATED"/>
    <property type="match status" value="1"/>
</dbReference>
<dbReference type="EMBL" id="JBHRTB010000010">
    <property type="protein sequence ID" value="MFC3144521.1"/>
    <property type="molecule type" value="Genomic_DNA"/>
</dbReference>
<reference evidence="4" key="1">
    <citation type="journal article" date="2019" name="Int. J. Syst. Evol. Microbiol.">
        <title>The Global Catalogue of Microorganisms (GCM) 10K type strain sequencing project: providing services to taxonomists for standard genome sequencing and annotation.</title>
        <authorList>
            <consortium name="The Broad Institute Genomics Platform"/>
            <consortium name="The Broad Institute Genome Sequencing Center for Infectious Disease"/>
            <person name="Wu L."/>
            <person name="Ma J."/>
        </authorList>
    </citation>
    <scope>NUCLEOTIDE SEQUENCE [LARGE SCALE GENOMIC DNA]</scope>
    <source>
        <strain evidence="4">KCTC 52366</strain>
    </source>
</reference>
<dbReference type="GO" id="GO:0016787">
    <property type="term" value="F:hydrolase activity"/>
    <property type="evidence" value="ECO:0007669"/>
    <property type="project" value="UniProtKB-KW"/>
</dbReference>
<dbReference type="PROSITE" id="PS50263">
    <property type="entry name" value="CN_HYDROLASE"/>
    <property type="match status" value="1"/>
</dbReference>
<evidence type="ECO:0000313" key="4">
    <source>
        <dbReference type="Proteomes" id="UP001595632"/>
    </source>
</evidence>
<dbReference type="PANTHER" id="PTHR43674:SF2">
    <property type="entry name" value="BETA-UREIDOPROPIONASE"/>
    <property type="match status" value="1"/>
</dbReference>
<accession>A0ABV7GYC4</accession>
<proteinExistence type="predicted"/>
<organism evidence="3 4">
    <name type="scientific">Psychromarinibacter halotolerans</name>
    <dbReference type="NCBI Taxonomy" id="1775175"/>
    <lineage>
        <taxon>Bacteria</taxon>
        <taxon>Pseudomonadati</taxon>
        <taxon>Pseudomonadota</taxon>
        <taxon>Alphaproteobacteria</taxon>
        <taxon>Rhodobacterales</taxon>
        <taxon>Paracoccaceae</taxon>
        <taxon>Psychromarinibacter</taxon>
    </lineage>
</organism>
<gene>
    <name evidence="3" type="ORF">ACFOGP_17480</name>
</gene>
<keyword evidence="1 3" id="KW-0378">Hydrolase</keyword>
<name>A0ABV7GYC4_9RHOB</name>
<dbReference type="RefSeq" id="WP_275633776.1">
    <property type="nucleotide sequence ID" value="NZ_JARGYD010000006.1"/>
</dbReference>
<dbReference type="Pfam" id="PF00795">
    <property type="entry name" value="CN_hydrolase"/>
    <property type="match status" value="1"/>
</dbReference>
<keyword evidence="4" id="KW-1185">Reference proteome</keyword>
<comment type="caution">
    <text evidence="3">The sequence shown here is derived from an EMBL/GenBank/DDBJ whole genome shotgun (WGS) entry which is preliminary data.</text>
</comment>
<feature type="domain" description="CN hydrolase" evidence="2">
    <location>
        <begin position="6"/>
        <end position="271"/>
    </location>
</feature>
<dbReference type="SUPFAM" id="SSF56317">
    <property type="entry name" value="Carbon-nitrogen hydrolase"/>
    <property type="match status" value="1"/>
</dbReference>
<dbReference type="Proteomes" id="UP001595632">
    <property type="component" value="Unassembled WGS sequence"/>
</dbReference>
<evidence type="ECO:0000256" key="1">
    <source>
        <dbReference type="ARBA" id="ARBA00022801"/>
    </source>
</evidence>
<dbReference type="Gene3D" id="3.60.110.10">
    <property type="entry name" value="Carbon-nitrogen hydrolase"/>
    <property type="match status" value="1"/>
</dbReference>